<name>A0A2X2CH90_PSELU</name>
<dbReference type="Gene3D" id="3.10.450.160">
    <property type="entry name" value="inner membrane protein cigr"/>
    <property type="match status" value="1"/>
</dbReference>
<evidence type="ECO:0000313" key="5">
    <source>
        <dbReference type="EMBL" id="SPZ06101.1"/>
    </source>
</evidence>
<evidence type="ECO:0000256" key="2">
    <source>
        <dbReference type="SAM" id="SignalP"/>
    </source>
</evidence>
<evidence type="ECO:0000313" key="3">
    <source>
        <dbReference type="EMBL" id="MBF8640737.1"/>
    </source>
</evidence>
<dbReference type="AlphaFoldDB" id="A0A2X2CH90"/>
<dbReference type="Proteomes" id="UP000638986">
    <property type="component" value="Unassembled WGS sequence"/>
</dbReference>
<feature type="region of interest" description="Disordered" evidence="1">
    <location>
        <begin position="27"/>
        <end position="70"/>
    </location>
</feature>
<evidence type="ECO:0000313" key="7">
    <source>
        <dbReference type="Proteomes" id="UP000626180"/>
    </source>
</evidence>
<reference evidence="3 7" key="2">
    <citation type="submission" date="2020-10" db="EMBL/GenBank/DDBJ databases">
        <title>Genome sequences of Pseudomonas isolates.</title>
        <authorList>
            <person name="Wessels L."/>
            <person name="Reich F."/>
            <person name="Hammerl J."/>
        </authorList>
    </citation>
    <scope>NUCLEOTIDE SEQUENCE [LARGE SCALE GENOMIC DNA]</scope>
    <source>
        <strain evidence="3 7">20-MO00624-0</strain>
    </source>
</reference>
<protein>
    <submittedName>
        <fullName evidence="5">Putative lipoprotein</fullName>
    </submittedName>
    <submittedName>
        <fullName evidence="3">RcnB family protein</fullName>
    </submittedName>
</protein>
<feature type="signal peptide" evidence="2">
    <location>
        <begin position="1"/>
        <end position="23"/>
    </location>
</feature>
<keyword evidence="7" id="KW-1185">Reference proteome</keyword>
<dbReference type="Pfam" id="PF11776">
    <property type="entry name" value="RcnB"/>
    <property type="match status" value="1"/>
</dbReference>
<dbReference type="Proteomes" id="UP000250443">
    <property type="component" value="Unassembled WGS sequence"/>
</dbReference>
<dbReference type="EMBL" id="JADTXM010000001">
    <property type="protein sequence ID" value="MBH3437342.1"/>
    <property type="molecule type" value="Genomic_DNA"/>
</dbReference>
<dbReference type="RefSeq" id="WP_010798182.1">
    <property type="nucleotide sequence ID" value="NZ_CP044086.1"/>
</dbReference>
<reference evidence="4 8" key="3">
    <citation type="submission" date="2020-11" db="EMBL/GenBank/DDBJ databases">
        <title>Enhanced detection system for hospital associated transmission using whole genome sequencing surveillance.</title>
        <authorList>
            <person name="Harrison L.H."/>
            <person name="Van Tyne D."/>
            <person name="Marsh J.W."/>
            <person name="Griffith M.P."/>
            <person name="Snyder D.J."/>
            <person name="Cooper V.S."/>
            <person name="Mustapha M."/>
        </authorList>
    </citation>
    <scope>NUCLEOTIDE SEQUENCE [LARGE SCALE GENOMIC DNA]</scope>
    <source>
        <strain evidence="4 8">PSB00013</strain>
    </source>
</reference>
<reference evidence="5 6" key="1">
    <citation type="submission" date="2018-06" db="EMBL/GenBank/DDBJ databases">
        <authorList>
            <consortium name="Pathogen Informatics"/>
            <person name="Doyle S."/>
        </authorList>
    </citation>
    <scope>NUCLEOTIDE SEQUENCE [LARGE SCALE GENOMIC DNA]</scope>
    <source>
        <strain evidence="5 6">NCTC11842</strain>
    </source>
</reference>
<proteinExistence type="predicted"/>
<keyword evidence="5" id="KW-0449">Lipoprotein</keyword>
<gene>
    <name evidence="5" type="primary">rcnB</name>
    <name evidence="4" type="ORF">I5Q09_01435</name>
    <name evidence="3" type="ORF">IRZ65_08580</name>
    <name evidence="5" type="ORF">NCTC11842_02021</name>
</gene>
<accession>A0A2X2CH90</accession>
<dbReference type="Proteomes" id="UP000626180">
    <property type="component" value="Unassembled WGS sequence"/>
</dbReference>
<dbReference type="InterPro" id="IPR024572">
    <property type="entry name" value="RcnB"/>
</dbReference>
<organism evidence="5 6">
    <name type="scientific">Pseudomonas luteola</name>
    <dbReference type="NCBI Taxonomy" id="47886"/>
    <lineage>
        <taxon>Bacteria</taxon>
        <taxon>Pseudomonadati</taxon>
        <taxon>Pseudomonadota</taxon>
        <taxon>Gammaproteobacteria</taxon>
        <taxon>Pseudomonadales</taxon>
        <taxon>Pseudomonadaceae</taxon>
        <taxon>Pseudomonas</taxon>
    </lineage>
</organism>
<feature type="compositionally biased region" description="Polar residues" evidence="1">
    <location>
        <begin position="46"/>
        <end position="62"/>
    </location>
</feature>
<sequence>MNIKALSAVVAISASLASGALFAQQAAGDHQPSNSKYQSEVMKKAPNQSEDATVKDPNSNNEYKVGSEAPDKYQRDTYRIKDWKAHGLSAPEENQHWVKIGNDYVLLKDTEGAIIKIVKGQDSKK</sequence>
<evidence type="ECO:0000313" key="6">
    <source>
        <dbReference type="Proteomes" id="UP000250443"/>
    </source>
</evidence>
<keyword evidence="2" id="KW-0732">Signal</keyword>
<evidence type="ECO:0000256" key="1">
    <source>
        <dbReference type="SAM" id="MobiDB-lite"/>
    </source>
</evidence>
<dbReference type="EMBL" id="UAUF01000011">
    <property type="protein sequence ID" value="SPZ06101.1"/>
    <property type="molecule type" value="Genomic_DNA"/>
</dbReference>
<evidence type="ECO:0000313" key="8">
    <source>
        <dbReference type="Proteomes" id="UP000638986"/>
    </source>
</evidence>
<dbReference type="GeneID" id="300267201"/>
<evidence type="ECO:0000313" key="4">
    <source>
        <dbReference type="EMBL" id="MBH3437342.1"/>
    </source>
</evidence>
<dbReference type="EMBL" id="JADMCD010000003">
    <property type="protein sequence ID" value="MBF8640737.1"/>
    <property type="molecule type" value="Genomic_DNA"/>
</dbReference>
<feature type="chain" id="PRO_5044386902" evidence="2">
    <location>
        <begin position="24"/>
        <end position="125"/>
    </location>
</feature>